<dbReference type="Proteomes" id="UP001486565">
    <property type="component" value="Chromosome"/>
</dbReference>
<gene>
    <name evidence="1" type="ORF">QBE51_00575</name>
</gene>
<dbReference type="Pfam" id="PF06949">
    <property type="entry name" value="DUF1292"/>
    <property type="match status" value="1"/>
</dbReference>
<proteinExistence type="predicted"/>
<evidence type="ECO:0000313" key="2">
    <source>
        <dbReference type="Proteomes" id="UP001486565"/>
    </source>
</evidence>
<evidence type="ECO:0000313" key="1">
    <source>
        <dbReference type="EMBL" id="WZL70055.1"/>
    </source>
</evidence>
<reference evidence="1 2" key="1">
    <citation type="submission" date="2023-03" db="EMBL/GenBank/DDBJ databases">
        <title>Novel Species.</title>
        <authorList>
            <person name="Ma S."/>
        </authorList>
    </citation>
    <scope>NUCLEOTIDE SEQUENCE [LARGE SCALE GENOMIC DNA]</scope>
    <source>
        <strain evidence="1 2">LIND6LT2</strain>
    </source>
</reference>
<dbReference type="EMBL" id="CP121687">
    <property type="protein sequence ID" value="WZL70055.1"/>
    <property type="molecule type" value="Genomic_DNA"/>
</dbReference>
<organism evidence="1 2">
    <name type="scientific">Defluviitalea saccharophila</name>
    <dbReference type="NCBI Taxonomy" id="879970"/>
    <lineage>
        <taxon>Bacteria</taxon>
        <taxon>Bacillati</taxon>
        <taxon>Bacillota</taxon>
        <taxon>Clostridia</taxon>
        <taxon>Lachnospirales</taxon>
        <taxon>Defluviitaleaceae</taxon>
        <taxon>Defluviitalea</taxon>
    </lineage>
</organism>
<protein>
    <submittedName>
        <fullName evidence="1">DUF1292 domain-containing protein</fullName>
    </submittedName>
</protein>
<name>A0ABZ2Y4B9_9FIRM</name>
<keyword evidence="2" id="KW-1185">Reference proteome</keyword>
<accession>A0ABZ2Y4B9</accession>
<dbReference type="InterPro" id="IPR009711">
    <property type="entry name" value="UPF0473"/>
</dbReference>
<dbReference type="RefSeq" id="WP_341877018.1">
    <property type="nucleotide sequence ID" value="NZ_CP121687.1"/>
</dbReference>
<sequence>MSEHDCGCNHDHTHDHAHEHDHDCGCEHNHDEGEVIYLTLDDDTELKCDVVGTFEVDNKDYIALLPEGEDQVLLYGYREDEEGLEILNIDDDAEFDRVSEAFMDEFADEIEFMDDDDYEEYDDDEDFEEE</sequence>